<reference evidence="1" key="1">
    <citation type="submission" date="2021-01" db="EMBL/GenBank/DDBJ databases">
        <authorList>
            <consortium name="Genoscope - CEA"/>
            <person name="William W."/>
        </authorList>
    </citation>
    <scope>NUCLEOTIDE SEQUENCE</scope>
</reference>
<dbReference type="Proteomes" id="UP000688137">
    <property type="component" value="Unassembled WGS sequence"/>
</dbReference>
<evidence type="ECO:0000313" key="1">
    <source>
        <dbReference type="EMBL" id="CAD8101889.1"/>
    </source>
</evidence>
<sequence length="88" mass="10162">MEANWITKQVTKYIVINEKLSCEAFGCLYKGFYKDDETKLIAVKMVKIAVTLSQARPSRCLVKIQSFLNCLNKKLQSFKKSIIQILQE</sequence>
<keyword evidence="2" id="KW-1185">Reference proteome</keyword>
<dbReference type="EMBL" id="CAJJDM010000120">
    <property type="protein sequence ID" value="CAD8101889.1"/>
    <property type="molecule type" value="Genomic_DNA"/>
</dbReference>
<name>A0A8S1PG55_PARPR</name>
<dbReference type="AlphaFoldDB" id="A0A8S1PG55"/>
<proteinExistence type="predicted"/>
<comment type="caution">
    <text evidence="1">The sequence shown here is derived from an EMBL/GenBank/DDBJ whole genome shotgun (WGS) entry which is preliminary data.</text>
</comment>
<accession>A0A8S1PG55</accession>
<evidence type="ECO:0000313" key="2">
    <source>
        <dbReference type="Proteomes" id="UP000688137"/>
    </source>
</evidence>
<organism evidence="1 2">
    <name type="scientific">Paramecium primaurelia</name>
    <dbReference type="NCBI Taxonomy" id="5886"/>
    <lineage>
        <taxon>Eukaryota</taxon>
        <taxon>Sar</taxon>
        <taxon>Alveolata</taxon>
        <taxon>Ciliophora</taxon>
        <taxon>Intramacronucleata</taxon>
        <taxon>Oligohymenophorea</taxon>
        <taxon>Peniculida</taxon>
        <taxon>Parameciidae</taxon>
        <taxon>Paramecium</taxon>
    </lineage>
</organism>
<protein>
    <submittedName>
        <fullName evidence="1">Uncharacterized protein</fullName>
    </submittedName>
</protein>
<gene>
    <name evidence="1" type="ORF">PPRIM_AZ9-3.1.T1170010</name>
</gene>